<feature type="domain" description="CBU-0592-like" evidence="2">
    <location>
        <begin position="4"/>
        <end position="78"/>
    </location>
</feature>
<dbReference type="EMBL" id="MUKV01000004">
    <property type="protein sequence ID" value="OQS42796.1"/>
    <property type="molecule type" value="Genomic_DNA"/>
</dbReference>
<protein>
    <recommendedName>
        <fullName evidence="2">CBU-0592-like domain-containing protein</fullName>
    </recommendedName>
</protein>
<dbReference type="NCBIfam" id="NF047864">
    <property type="entry name" value="CBU_0592_membra"/>
    <property type="match status" value="1"/>
</dbReference>
<evidence type="ECO:0000313" key="3">
    <source>
        <dbReference type="EMBL" id="OQS42796.1"/>
    </source>
</evidence>
<accession>A0A1W0D741</accession>
<evidence type="ECO:0000259" key="2">
    <source>
        <dbReference type="Pfam" id="PF26604"/>
    </source>
</evidence>
<dbReference type="Pfam" id="PF26604">
    <property type="entry name" value="CBU_0592"/>
    <property type="match status" value="1"/>
</dbReference>
<evidence type="ECO:0000256" key="1">
    <source>
        <dbReference type="SAM" id="Phobius"/>
    </source>
</evidence>
<dbReference type="RefSeq" id="WP_043642221.1">
    <property type="nucleotide sequence ID" value="NZ_LXRL01000020.1"/>
</dbReference>
<keyword evidence="1" id="KW-0472">Membrane</keyword>
<gene>
    <name evidence="3" type="ORF">B0T45_05390</name>
</gene>
<feature type="transmembrane region" description="Helical" evidence="1">
    <location>
        <begin position="7"/>
        <end position="27"/>
    </location>
</feature>
<keyword evidence="1" id="KW-1133">Transmembrane helix</keyword>
<dbReference type="AlphaFoldDB" id="A0A1W0D741"/>
<name>A0A1W0D741_9NEIS</name>
<feature type="transmembrane region" description="Helical" evidence="1">
    <location>
        <begin position="39"/>
        <end position="70"/>
    </location>
</feature>
<keyword evidence="1" id="KW-0812">Transmembrane</keyword>
<comment type="caution">
    <text evidence="3">The sequence shown here is derived from an EMBL/GenBank/DDBJ whole genome shotgun (WGS) entry which is preliminary data.</text>
</comment>
<sequence>MMWYDWIGLIGVFFYLLAYSLLQWRLVDLSDYSYSGFNLIGALLLLISLCYAFNLASLLAQVLWIVISLVGMRKTRKERLLALPGRGGV</sequence>
<dbReference type="InterPro" id="IPR058058">
    <property type="entry name" value="CBU_0592-like"/>
</dbReference>
<evidence type="ECO:0000313" key="4">
    <source>
        <dbReference type="Proteomes" id="UP000192721"/>
    </source>
</evidence>
<reference evidence="3 4" key="1">
    <citation type="submission" date="2017-02" db="EMBL/GenBank/DDBJ databases">
        <title>Chromobacterium haemolyticum H5244.</title>
        <authorList>
            <person name="Gulvik C.A."/>
        </authorList>
    </citation>
    <scope>NUCLEOTIDE SEQUENCE [LARGE SCALE GENOMIC DNA]</scope>
    <source>
        <strain evidence="3 4">H5244</strain>
    </source>
</reference>
<proteinExistence type="predicted"/>
<organism evidence="3 4">
    <name type="scientific">Chromobacterium haemolyticum</name>
    <dbReference type="NCBI Taxonomy" id="394935"/>
    <lineage>
        <taxon>Bacteria</taxon>
        <taxon>Pseudomonadati</taxon>
        <taxon>Pseudomonadota</taxon>
        <taxon>Betaproteobacteria</taxon>
        <taxon>Neisseriales</taxon>
        <taxon>Chromobacteriaceae</taxon>
        <taxon>Chromobacterium</taxon>
    </lineage>
</organism>
<dbReference type="Proteomes" id="UP000192721">
    <property type="component" value="Unassembled WGS sequence"/>
</dbReference>